<comment type="caution">
    <text evidence="6">The sequence shown here is derived from an EMBL/GenBank/DDBJ whole genome shotgun (WGS) entry which is preliminary data.</text>
</comment>
<feature type="domain" description="Scytalone dehydratase-like" evidence="5">
    <location>
        <begin position="16"/>
        <end position="158"/>
    </location>
</feature>
<keyword evidence="4" id="KW-0812">Transmembrane</keyword>
<dbReference type="GO" id="GO:0055085">
    <property type="term" value="P:transmembrane transport"/>
    <property type="evidence" value="ECO:0007669"/>
    <property type="project" value="TreeGrafter"/>
</dbReference>
<evidence type="ECO:0000259" key="5">
    <source>
        <dbReference type="Pfam" id="PF02982"/>
    </source>
</evidence>
<evidence type="ECO:0000256" key="4">
    <source>
        <dbReference type="SAM" id="Phobius"/>
    </source>
</evidence>
<dbReference type="GO" id="GO:0016020">
    <property type="term" value="C:membrane"/>
    <property type="evidence" value="ECO:0007669"/>
    <property type="project" value="TreeGrafter"/>
</dbReference>
<feature type="transmembrane region" description="Helical" evidence="4">
    <location>
        <begin position="524"/>
        <end position="549"/>
    </location>
</feature>
<comment type="similarity">
    <text evidence="1">Belongs to the scytalone dehydratase family.</text>
</comment>
<dbReference type="EMBL" id="MOOB01000037">
    <property type="protein sequence ID" value="OQE82237.1"/>
    <property type="molecule type" value="Genomic_DNA"/>
</dbReference>
<evidence type="ECO:0000313" key="7">
    <source>
        <dbReference type="Proteomes" id="UP000191691"/>
    </source>
</evidence>
<feature type="region of interest" description="Disordered" evidence="3">
    <location>
        <begin position="591"/>
        <end position="610"/>
    </location>
</feature>
<reference evidence="7" key="1">
    <citation type="journal article" date="2017" name="Nat. Microbiol.">
        <title>Global analysis of biosynthetic gene clusters reveals vast potential of secondary metabolite production in Penicillium species.</title>
        <authorList>
            <person name="Nielsen J.C."/>
            <person name="Grijseels S."/>
            <person name="Prigent S."/>
            <person name="Ji B."/>
            <person name="Dainat J."/>
            <person name="Nielsen K.F."/>
            <person name="Frisvad J.C."/>
            <person name="Workman M."/>
            <person name="Nielsen J."/>
        </authorList>
    </citation>
    <scope>NUCLEOTIDE SEQUENCE [LARGE SCALE GENOMIC DNA]</scope>
    <source>
        <strain evidence="7">IBT 13039</strain>
    </source>
</reference>
<protein>
    <recommendedName>
        <fullName evidence="5">Scytalone dehydratase-like domain-containing protein</fullName>
    </recommendedName>
</protein>
<feature type="compositionally biased region" description="Polar residues" evidence="3">
    <location>
        <begin position="676"/>
        <end position="704"/>
    </location>
</feature>
<dbReference type="InterPro" id="IPR040241">
    <property type="entry name" value="TRP_Flc/Pkd2-like"/>
</dbReference>
<keyword evidence="2" id="KW-0456">Lyase</keyword>
<dbReference type="InterPro" id="IPR049884">
    <property type="entry name" value="Scytalone_dh"/>
</dbReference>
<dbReference type="Proteomes" id="UP000191691">
    <property type="component" value="Unassembled WGS sequence"/>
</dbReference>
<dbReference type="PANTHER" id="PTHR31145:SF8">
    <property type="entry name" value="INTEGRAL MEMBRANE PROTEIN (AFU_ORTHOLOGUE AFUA_2G17475)"/>
    <property type="match status" value="1"/>
</dbReference>
<evidence type="ECO:0000313" key="6">
    <source>
        <dbReference type="EMBL" id="OQE82237.1"/>
    </source>
</evidence>
<keyword evidence="4" id="KW-1133">Transmembrane helix</keyword>
<feature type="compositionally biased region" description="Basic and acidic residues" evidence="3">
    <location>
        <begin position="751"/>
        <end position="763"/>
    </location>
</feature>
<dbReference type="InterPro" id="IPR032710">
    <property type="entry name" value="NTF2-like_dom_sf"/>
</dbReference>
<feature type="transmembrane region" description="Helical" evidence="4">
    <location>
        <begin position="491"/>
        <end position="512"/>
    </location>
</feature>
<organism evidence="6 7">
    <name type="scientific">Penicillium nalgiovense</name>
    <dbReference type="NCBI Taxonomy" id="60175"/>
    <lineage>
        <taxon>Eukaryota</taxon>
        <taxon>Fungi</taxon>
        <taxon>Dikarya</taxon>
        <taxon>Ascomycota</taxon>
        <taxon>Pezizomycotina</taxon>
        <taxon>Eurotiomycetes</taxon>
        <taxon>Eurotiomycetidae</taxon>
        <taxon>Eurotiales</taxon>
        <taxon>Aspergillaceae</taxon>
        <taxon>Penicillium</taxon>
    </lineage>
</organism>
<keyword evidence="7" id="KW-1185">Reference proteome</keyword>
<feature type="region of interest" description="Disordered" evidence="3">
    <location>
        <begin position="670"/>
        <end position="704"/>
    </location>
</feature>
<feature type="compositionally biased region" description="Polar residues" evidence="3">
    <location>
        <begin position="592"/>
        <end position="610"/>
    </location>
</feature>
<dbReference type="CDD" id="cd00531">
    <property type="entry name" value="NTF2_like"/>
    <property type="match status" value="1"/>
</dbReference>
<name>A0A1V6Y4C5_PENNA</name>
<dbReference type="Gene3D" id="3.10.450.50">
    <property type="match status" value="1"/>
</dbReference>
<dbReference type="GO" id="GO:0016829">
    <property type="term" value="F:lyase activity"/>
    <property type="evidence" value="ECO:0007669"/>
    <property type="project" value="UniProtKB-KW"/>
</dbReference>
<proteinExistence type="inferred from homology"/>
<feature type="transmembrane region" description="Helical" evidence="4">
    <location>
        <begin position="561"/>
        <end position="580"/>
    </location>
</feature>
<dbReference type="Pfam" id="PF02982">
    <property type="entry name" value="Scytalone_dh"/>
    <property type="match status" value="1"/>
</dbReference>
<accession>A0A1V6Y4C5</accession>
<dbReference type="AlphaFoldDB" id="A0A1V6Y4C5"/>
<gene>
    <name evidence="6" type="ORF">PENNAL_c0037G02408</name>
</gene>
<dbReference type="PANTHER" id="PTHR31145">
    <property type="entry name" value="INTEGRAL MEMBRANE PROTEIN (AFU_ORTHOLOGUE AFUA_7G01610)"/>
    <property type="match status" value="1"/>
</dbReference>
<dbReference type="STRING" id="60175.A0A1V6Y4C5"/>
<feature type="region of interest" description="Disordered" evidence="3">
    <location>
        <begin position="732"/>
        <end position="790"/>
    </location>
</feature>
<evidence type="ECO:0000256" key="2">
    <source>
        <dbReference type="ARBA" id="ARBA00023239"/>
    </source>
</evidence>
<sequence>MSPAVRKIPAEPNLDISFQDYLILSKLVFDWADSYDAKDWDRLRSIIAPTLTVDYTKIGLKRWDNMSADDYMAMITHPGFLGDKTIKTQHLLGQTWWEKISDTEVIGHHQLRAAHQVYETEELETVKLRGHSHATNEHYYLKIDGVWKFAGLKPNDQWILRVLGGAKQGPQLGPVATSQWIFGNSGKPSPEDTKLCGRSVMPTPACEAGWVSRYQCGSSEFRDPSDKPFRIDSLRGSLESSPILSLSILAIYNTSEITCSDVDLPLLESSFQFHVLGIPIGHIESFNRVCPLPITSALRPPEGTLFSEYEILYSIGNAHRLQTVVAEGSFRTRDGAELDCVAVKITPEIGTAASAIFTYLPAAVMALVSIASWKTHASDELGWTSLFESRAGWSVLGRMWEIISDIAGYLQYLQFIFLAGSLTLKYPGFYQPIVSQAAWSSLLYWMGPIDHGFTYPGVQDGMYVTNGSYGLEYMSQTLGFPQMPDITIDSFINLSILLFAVIVISLILCLVMSRSSGGFHLISVPWNAGCIIIGMALSFSSLPLLSYLSYELILIGYLPNYRIILVGLSMAVLVYSNFLITRHVQRQKELNDSSSADFSQDGRSPESPTQPWQYLSQYLPAAIPLIQGIVIAERWHCPKKQLKRRKASPFPSTPTQETYITDFSAFYRPPRHHQKASANRSSALTNSPEPAENSSDSHPSNTFRDSFDELMELPIRPNVDYSMRESDLFYGKLGNGSASSPASISQELPEESQKNRNTMREWTARAVQTLNPPKKKKETGFQVMRPPRPD</sequence>
<evidence type="ECO:0000256" key="3">
    <source>
        <dbReference type="SAM" id="MobiDB-lite"/>
    </source>
</evidence>
<dbReference type="OMA" id="HGFTYPG"/>
<dbReference type="SUPFAM" id="SSF54427">
    <property type="entry name" value="NTF2-like"/>
    <property type="match status" value="1"/>
</dbReference>
<evidence type="ECO:0000256" key="1">
    <source>
        <dbReference type="ARBA" id="ARBA00008584"/>
    </source>
</evidence>
<keyword evidence="4" id="KW-0472">Membrane</keyword>
<feature type="compositionally biased region" description="Polar residues" evidence="3">
    <location>
        <begin position="736"/>
        <end position="746"/>
    </location>
</feature>